<dbReference type="EMBL" id="CAJVQC010000793">
    <property type="protein sequence ID" value="CAG8480608.1"/>
    <property type="molecule type" value="Genomic_DNA"/>
</dbReference>
<dbReference type="Proteomes" id="UP000789920">
    <property type="component" value="Unassembled WGS sequence"/>
</dbReference>
<gene>
    <name evidence="1" type="ORF">RPERSI_LOCUS967</name>
</gene>
<accession>A0ACA9KM11</accession>
<reference evidence="1" key="1">
    <citation type="submission" date="2021-06" db="EMBL/GenBank/DDBJ databases">
        <authorList>
            <person name="Kallberg Y."/>
            <person name="Tangrot J."/>
            <person name="Rosling A."/>
        </authorList>
    </citation>
    <scope>NUCLEOTIDE SEQUENCE</scope>
    <source>
        <strain evidence="1">MA461A</strain>
    </source>
</reference>
<sequence length="186" mass="20641">MGNRNSSQKKSKDIGISSQSLNPKKKLNFFHDNDQNSTRKTFKRPKKIHKTLISLPSNFQHTGHIGIAELRSGKVDPEKVKTQMAEVAAALRLESIDTPTQQIPKSNPIQNSSFTSNSPNSPSQFHVKRKQTSSTIPLSHEQVTITPISSQNKPVVNPMDEVMAALKLPADGNFNDFIINNSNDLK</sequence>
<comment type="caution">
    <text evidence="1">The sequence shown here is derived from an EMBL/GenBank/DDBJ whole genome shotgun (WGS) entry which is preliminary data.</text>
</comment>
<protein>
    <submittedName>
        <fullName evidence="1">8122_t:CDS:1</fullName>
    </submittedName>
</protein>
<evidence type="ECO:0000313" key="2">
    <source>
        <dbReference type="Proteomes" id="UP000789920"/>
    </source>
</evidence>
<proteinExistence type="predicted"/>
<evidence type="ECO:0000313" key="1">
    <source>
        <dbReference type="EMBL" id="CAG8480608.1"/>
    </source>
</evidence>
<feature type="non-terminal residue" evidence="1">
    <location>
        <position position="186"/>
    </location>
</feature>
<keyword evidence="2" id="KW-1185">Reference proteome</keyword>
<organism evidence="1 2">
    <name type="scientific">Racocetra persica</name>
    <dbReference type="NCBI Taxonomy" id="160502"/>
    <lineage>
        <taxon>Eukaryota</taxon>
        <taxon>Fungi</taxon>
        <taxon>Fungi incertae sedis</taxon>
        <taxon>Mucoromycota</taxon>
        <taxon>Glomeromycotina</taxon>
        <taxon>Glomeromycetes</taxon>
        <taxon>Diversisporales</taxon>
        <taxon>Gigasporaceae</taxon>
        <taxon>Racocetra</taxon>
    </lineage>
</organism>
<name>A0ACA9KM11_9GLOM</name>